<protein>
    <submittedName>
        <fullName evidence="3">S9 family peptidase</fullName>
    </submittedName>
</protein>
<reference evidence="3" key="2">
    <citation type="journal article" date="2019" name="Int. J. Syst. Evol. Microbiol.">
        <title>Anaerobacillus isosaccharinicus sp. nov., an alkaliphilic bacterium which degrades isosaccharinic acid.</title>
        <authorList>
            <person name="Bassil N.M."/>
            <person name="Lloyd J.R."/>
        </authorList>
    </citation>
    <scope>NUCLEOTIDE SEQUENCE [LARGE SCALE GENOMIC DNA]</scope>
    <source>
        <strain evidence="3">NB2006</strain>
    </source>
</reference>
<evidence type="ECO:0000256" key="1">
    <source>
        <dbReference type="ARBA" id="ARBA00022801"/>
    </source>
</evidence>
<dbReference type="GO" id="GO:0004252">
    <property type="term" value="F:serine-type endopeptidase activity"/>
    <property type="evidence" value="ECO:0007669"/>
    <property type="project" value="TreeGrafter"/>
</dbReference>
<dbReference type="Gene3D" id="3.40.50.1820">
    <property type="entry name" value="alpha/beta hydrolase"/>
    <property type="match status" value="1"/>
</dbReference>
<dbReference type="PANTHER" id="PTHR42776">
    <property type="entry name" value="SERINE PEPTIDASE S9 FAMILY MEMBER"/>
    <property type="match status" value="1"/>
</dbReference>
<evidence type="ECO:0000259" key="2">
    <source>
        <dbReference type="Pfam" id="PF00326"/>
    </source>
</evidence>
<dbReference type="PANTHER" id="PTHR42776:SF27">
    <property type="entry name" value="DIPEPTIDYL PEPTIDASE FAMILY MEMBER 6"/>
    <property type="match status" value="1"/>
</dbReference>
<dbReference type="Pfam" id="PF00326">
    <property type="entry name" value="Peptidase_S9"/>
    <property type="match status" value="1"/>
</dbReference>
<proteinExistence type="predicted"/>
<reference evidence="3" key="3">
    <citation type="submission" date="2020-10" db="EMBL/GenBank/DDBJ databases">
        <authorList>
            <person name="Bassil N.M."/>
            <person name="Lloyd J.R."/>
        </authorList>
    </citation>
    <scope>NUCLEOTIDE SEQUENCE</scope>
    <source>
        <strain evidence="3">NB2006</strain>
    </source>
</reference>
<dbReference type="AlphaFoldDB" id="A0A7S7RE62"/>
<dbReference type="EMBL" id="CP063356">
    <property type="protein sequence ID" value="QOY38751.1"/>
    <property type="molecule type" value="Genomic_DNA"/>
</dbReference>
<dbReference type="OrthoDB" id="108903at2"/>
<accession>A0A7S7RE62</accession>
<evidence type="ECO:0000313" key="3">
    <source>
        <dbReference type="EMBL" id="QOY38751.1"/>
    </source>
</evidence>
<dbReference type="InterPro" id="IPR029058">
    <property type="entry name" value="AB_hydrolase_fold"/>
</dbReference>
<dbReference type="InterPro" id="IPR001375">
    <property type="entry name" value="Peptidase_S9_cat"/>
</dbReference>
<name>A0A7S7RE62_9BACI</name>
<reference evidence="3" key="1">
    <citation type="journal article" date="2017" name="Genome Announc.">
        <title>Draft Genome Sequences of Four Alkaliphilic Bacteria Belonging to the Anaerobacillus Genus.</title>
        <authorList>
            <person name="Bassil N.M."/>
            <person name="Lloyd J.R."/>
        </authorList>
    </citation>
    <scope>NUCLEOTIDE SEQUENCE [LARGE SCALE GENOMIC DNA]</scope>
    <source>
        <strain evidence="3">NB2006</strain>
    </source>
</reference>
<gene>
    <name evidence="3" type="ORF">AWH56_024250</name>
</gene>
<feature type="domain" description="Peptidase S9 prolyl oligopeptidase catalytic" evidence="2">
    <location>
        <begin position="130"/>
        <end position="335"/>
    </location>
</feature>
<sequence length="336" mass="38146">MSIFIEGVTDNLYSYSLETEEVTIQKTPTDVIQQLTITENGTVFLLGRSATIPFNIFRLKNEENIWEQLTTNNVLGITSEQMVEPDVIKYSSFDGMEIEALHFKAARDLDNGYTIFWPHGGPQAAERKMFRAMFQCFLNRGYSIFAPNFRGSTGYGATFTKLVEGDWGEGPRLDCVHGIQWLFDQKLSSPEKLFVVGGSYGGYMALLLAGRHPDLFKATVDIFGVSNLFTFLNSVPEHWKPIMKRWLGDATTDKERLEKDSPITYLDTMRNPMLVIQGANDPRVVKEESDQIVDALKKNGVDVEYLVLEDEGHGFSKKHNEIAVYEKMLEFLAKHQ</sequence>
<keyword evidence="1" id="KW-0378">Hydrolase</keyword>
<organism evidence="3">
    <name type="scientific">Anaerobacillus isosaccharinicus</name>
    <dbReference type="NCBI Taxonomy" id="1532552"/>
    <lineage>
        <taxon>Bacteria</taxon>
        <taxon>Bacillati</taxon>
        <taxon>Bacillota</taxon>
        <taxon>Bacilli</taxon>
        <taxon>Bacillales</taxon>
        <taxon>Bacillaceae</taxon>
        <taxon>Anaerobacillus</taxon>
    </lineage>
</organism>
<dbReference type="SUPFAM" id="SSF53474">
    <property type="entry name" value="alpha/beta-Hydrolases"/>
    <property type="match status" value="1"/>
</dbReference>
<dbReference type="GO" id="GO:0006508">
    <property type="term" value="P:proteolysis"/>
    <property type="evidence" value="ECO:0007669"/>
    <property type="project" value="InterPro"/>
</dbReference>